<sequence length="115" mass="12600">MERRDYVIGRDPRDGYRARNVGDKHPADRIFHDDKYVVVLQGKSEEVALIARALRIASAKLKLDAVTVGAESFESGKLDALAKEIDSDNITTTGLPRCDLDHSPAEIAAPLVVTN</sequence>
<dbReference type="EMBL" id="PFBG01000009">
    <property type="protein sequence ID" value="PIR86106.1"/>
    <property type="molecule type" value="Genomic_DNA"/>
</dbReference>
<name>A0A2H0UK91_9BACT</name>
<accession>A0A2H0UK91</accession>
<comment type="caution">
    <text evidence="1">The sequence shown here is derived from an EMBL/GenBank/DDBJ whole genome shotgun (WGS) entry which is preliminary data.</text>
</comment>
<evidence type="ECO:0000313" key="1">
    <source>
        <dbReference type="EMBL" id="PIR86106.1"/>
    </source>
</evidence>
<protein>
    <submittedName>
        <fullName evidence="1">Uncharacterized protein</fullName>
    </submittedName>
</protein>
<evidence type="ECO:0000313" key="2">
    <source>
        <dbReference type="Proteomes" id="UP000229612"/>
    </source>
</evidence>
<organism evidence="1 2">
    <name type="scientific">Candidatus Kaiserbacteria bacterium CG10_big_fil_rev_8_21_14_0_10_44_10</name>
    <dbReference type="NCBI Taxonomy" id="1974606"/>
    <lineage>
        <taxon>Bacteria</taxon>
        <taxon>Candidatus Kaiseribacteriota</taxon>
    </lineage>
</organism>
<dbReference type="AlphaFoldDB" id="A0A2H0UK91"/>
<proteinExistence type="predicted"/>
<reference evidence="2" key="1">
    <citation type="submission" date="2017-09" db="EMBL/GenBank/DDBJ databases">
        <title>Depth-based differentiation of microbial function through sediment-hosted aquifers and enrichment of novel symbionts in the deep terrestrial subsurface.</title>
        <authorList>
            <person name="Probst A.J."/>
            <person name="Ladd B."/>
            <person name="Jarett J.K."/>
            <person name="Geller-Mcgrath D.E."/>
            <person name="Sieber C.M.K."/>
            <person name="Emerson J.B."/>
            <person name="Anantharaman K."/>
            <person name="Thomas B.C."/>
            <person name="Malmstrom R."/>
            <person name="Stieglmeier M."/>
            <person name="Klingl A."/>
            <person name="Woyke T."/>
            <person name="Ryan C.M."/>
            <person name="Banfield J.F."/>
        </authorList>
    </citation>
    <scope>NUCLEOTIDE SEQUENCE [LARGE SCALE GENOMIC DNA]</scope>
</reference>
<gene>
    <name evidence="1" type="ORF">COU14_00750</name>
</gene>
<dbReference type="Proteomes" id="UP000229612">
    <property type="component" value="Unassembled WGS sequence"/>
</dbReference>